<dbReference type="AlphaFoldDB" id="A0A841R944"/>
<keyword evidence="10 13" id="KW-1133">Transmembrane helix</keyword>
<dbReference type="Pfam" id="PF02163">
    <property type="entry name" value="Peptidase_M50"/>
    <property type="match status" value="1"/>
</dbReference>
<comment type="cofactor">
    <cofactor evidence="1">
        <name>Zn(2+)</name>
        <dbReference type="ChEBI" id="CHEBI:29105"/>
    </cofactor>
</comment>
<feature type="transmembrane region" description="Helical" evidence="13">
    <location>
        <begin position="138"/>
        <end position="157"/>
    </location>
</feature>
<evidence type="ECO:0000256" key="9">
    <source>
        <dbReference type="ARBA" id="ARBA00022833"/>
    </source>
</evidence>
<organism evidence="15 16">
    <name type="scientific">Spirochaeta isovalerica</name>
    <dbReference type="NCBI Taxonomy" id="150"/>
    <lineage>
        <taxon>Bacteria</taxon>
        <taxon>Pseudomonadati</taxon>
        <taxon>Spirochaetota</taxon>
        <taxon>Spirochaetia</taxon>
        <taxon>Spirochaetales</taxon>
        <taxon>Spirochaetaceae</taxon>
        <taxon>Spirochaeta</taxon>
    </lineage>
</organism>
<dbReference type="Proteomes" id="UP000587760">
    <property type="component" value="Unassembled WGS sequence"/>
</dbReference>
<dbReference type="PANTHER" id="PTHR35864">
    <property type="entry name" value="ZINC METALLOPROTEASE MJ0611-RELATED"/>
    <property type="match status" value="1"/>
</dbReference>
<name>A0A841R944_9SPIO</name>
<gene>
    <name evidence="15" type="ORF">HNR50_002086</name>
</gene>
<evidence type="ECO:0000256" key="12">
    <source>
        <dbReference type="ARBA" id="ARBA00023136"/>
    </source>
</evidence>
<evidence type="ECO:0000256" key="4">
    <source>
        <dbReference type="ARBA" id="ARBA00022475"/>
    </source>
</evidence>
<keyword evidence="7" id="KW-0479">Metal-binding</keyword>
<evidence type="ECO:0000259" key="14">
    <source>
        <dbReference type="Pfam" id="PF02163"/>
    </source>
</evidence>
<keyword evidence="5 15" id="KW-0645">Protease</keyword>
<keyword evidence="8" id="KW-0378">Hydrolase</keyword>
<evidence type="ECO:0000256" key="5">
    <source>
        <dbReference type="ARBA" id="ARBA00022670"/>
    </source>
</evidence>
<accession>A0A841R944</accession>
<feature type="transmembrane region" description="Helical" evidence="13">
    <location>
        <begin position="12"/>
        <end position="34"/>
    </location>
</feature>
<feature type="domain" description="Peptidase M50" evidence="14">
    <location>
        <begin position="132"/>
        <end position="189"/>
    </location>
</feature>
<dbReference type="PANTHER" id="PTHR35864:SF1">
    <property type="entry name" value="ZINC METALLOPROTEASE YWHC-RELATED"/>
    <property type="match status" value="1"/>
</dbReference>
<evidence type="ECO:0000256" key="7">
    <source>
        <dbReference type="ARBA" id="ARBA00022723"/>
    </source>
</evidence>
<dbReference type="EMBL" id="JACHGJ010000003">
    <property type="protein sequence ID" value="MBB6480423.1"/>
    <property type="molecule type" value="Genomic_DNA"/>
</dbReference>
<keyword evidence="9" id="KW-0862">Zinc</keyword>
<keyword evidence="12 13" id="KW-0472">Membrane</keyword>
<dbReference type="GO" id="GO:0046872">
    <property type="term" value="F:metal ion binding"/>
    <property type="evidence" value="ECO:0007669"/>
    <property type="project" value="UniProtKB-KW"/>
</dbReference>
<sequence>MNIDIIDTLMNMTAFILAGSLHEWAHAFSAFIMGDRTAYDSGRMTLSPVAHVDLLGTVLFPLFRAFSGIPVIGWMKPVPVNPGNFRHQSKGMALSAAAGPLSNLLQASAAIILIKLLYMAARLFNSGLMGSLYEFFTLYYIINISLFLFNLLPIPPLDGSKILRHGLSAENRIRFDRISRYGGILLYLLLYAGFFRLILSPMIGRAYSLLFLFLSMKFYFAIIPFLVMMLITAIIYLPYLKNAATYLRFRNRFGTAEQAREIFEEQVGRTRSRNESLRKTAVMLLEKKKAKELNTLIDSKIVRRIEKEMTGFSRLCVNRTIDPEEDRCLECTYFANCLMRELELSPVSEKE</sequence>
<feature type="transmembrane region" description="Helical" evidence="13">
    <location>
        <begin position="178"/>
        <end position="198"/>
    </location>
</feature>
<evidence type="ECO:0000256" key="8">
    <source>
        <dbReference type="ARBA" id="ARBA00022801"/>
    </source>
</evidence>
<dbReference type="InterPro" id="IPR052348">
    <property type="entry name" value="Metallopeptidase_M50B"/>
</dbReference>
<reference evidence="15 16" key="1">
    <citation type="submission" date="2020-08" db="EMBL/GenBank/DDBJ databases">
        <title>Genomic Encyclopedia of Type Strains, Phase IV (KMG-IV): sequencing the most valuable type-strain genomes for metagenomic binning, comparative biology and taxonomic classification.</title>
        <authorList>
            <person name="Goeker M."/>
        </authorList>
    </citation>
    <scope>NUCLEOTIDE SEQUENCE [LARGE SCALE GENOMIC DNA]</scope>
    <source>
        <strain evidence="15 16">DSM 2461</strain>
    </source>
</reference>
<feature type="transmembrane region" description="Helical" evidence="13">
    <location>
        <begin position="218"/>
        <end position="240"/>
    </location>
</feature>
<dbReference type="InterPro" id="IPR008915">
    <property type="entry name" value="Peptidase_M50"/>
</dbReference>
<keyword evidence="11" id="KW-0482">Metalloprotease</keyword>
<keyword evidence="16" id="KW-1185">Reference proteome</keyword>
<feature type="transmembrane region" description="Helical" evidence="13">
    <location>
        <begin position="96"/>
        <end position="118"/>
    </location>
</feature>
<evidence type="ECO:0000256" key="13">
    <source>
        <dbReference type="SAM" id="Phobius"/>
    </source>
</evidence>
<comment type="caution">
    <text evidence="15">The sequence shown here is derived from an EMBL/GenBank/DDBJ whole genome shotgun (WGS) entry which is preliminary data.</text>
</comment>
<evidence type="ECO:0000313" key="15">
    <source>
        <dbReference type="EMBL" id="MBB6480423.1"/>
    </source>
</evidence>
<evidence type="ECO:0000256" key="3">
    <source>
        <dbReference type="ARBA" id="ARBA00007931"/>
    </source>
</evidence>
<evidence type="ECO:0000256" key="6">
    <source>
        <dbReference type="ARBA" id="ARBA00022692"/>
    </source>
</evidence>
<evidence type="ECO:0000256" key="11">
    <source>
        <dbReference type="ARBA" id="ARBA00023049"/>
    </source>
</evidence>
<proteinExistence type="inferred from homology"/>
<evidence type="ECO:0000256" key="10">
    <source>
        <dbReference type="ARBA" id="ARBA00022989"/>
    </source>
</evidence>
<protein>
    <submittedName>
        <fullName evidence="15">Zn-dependent protease</fullName>
    </submittedName>
</protein>
<evidence type="ECO:0000256" key="2">
    <source>
        <dbReference type="ARBA" id="ARBA00004651"/>
    </source>
</evidence>
<dbReference type="RefSeq" id="WP_184746632.1">
    <property type="nucleotide sequence ID" value="NZ_JACHGJ010000003.1"/>
</dbReference>
<dbReference type="GO" id="GO:0005886">
    <property type="term" value="C:plasma membrane"/>
    <property type="evidence" value="ECO:0007669"/>
    <property type="project" value="UniProtKB-SubCell"/>
</dbReference>
<dbReference type="GO" id="GO:0008237">
    <property type="term" value="F:metallopeptidase activity"/>
    <property type="evidence" value="ECO:0007669"/>
    <property type="project" value="UniProtKB-KW"/>
</dbReference>
<dbReference type="GO" id="GO:0006508">
    <property type="term" value="P:proteolysis"/>
    <property type="evidence" value="ECO:0007669"/>
    <property type="project" value="UniProtKB-KW"/>
</dbReference>
<keyword evidence="6 13" id="KW-0812">Transmembrane</keyword>
<feature type="transmembrane region" description="Helical" evidence="13">
    <location>
        <begin position="54"/>
        <end position="75"/>
    </location>
</feature>
<dbReference type="CDD" id="cd06158">
    <property type="entry name" value="S2P-M50_like_1"/>
    <property type="match status" value="1"/>
</dbReference>
<comment type="subcellular location">
    <subcellularLocation>
        <location evidence="2">Cell membrane</location>
        <topology evidence="2">Multi-pass membrane protein</topology>
    </subcellularLocation>
</comment>
<evidence type="ECO:0000256" key="1">
    <source>
        <dbReference type="ARBA" id="ARBA00001947"/>
    </source>
</evidence>
<evidence type="ECO:0000313" key="16">
    <source>
        <dbReference type="Proteomes" id="UP000587760"/>
    </source>
</evidence>
<keyword evidence="4" id="KW-1003">Cell membrane</keyword>
<dbReference type="InterPro" id="IPR044537">
    <property type="entry name" value="Rip2-like"/>
</dbReference>
<comment type="similarity">
    <text evidence="3">Belongs to the peptidase M50B family.</text>
</comment>